<feature type="region of interest" description="Disordered" evidence="1">
    <location>
        <begin position="67"/>
        <end position="110"/>
    </location>
</feature>
<feature type="region of interest" description="Disordered" evidence="1">
    <location>
        <begin position="1"/>
        <end position="51"/>
    </location>
</feature>
<dbReference type="EMBL" id="JAIWOZ010000001">
    <property type="protein sequence ID" value="KAH6610897.1"/>
    <property type="molecule type" value="Genomic_DNA"/>
</dbReference>
<proteinExistence type="predicted"/>
<feature type="compositionally biased region" description="Basic and acidic residues" evidence="1">
    <location>
        <begin position="10"/>
        <end position="23"/>
    </location>
</feature>
<sequence length="335" mass="38622">MTPEGTTGLEEERAEAASLESRRRLQNRLNQRESRRRKKEQQQQQQQQQHERNQFIKWVFYLDPRAGERQQQKQHRQRALQIRPESADTREGSGSDTTVDGNNRYNAGFPDIFPPKKHRYETVRFFCHMKRDERSAFFHQLYDLVSRSVAQHTLDCQLLPSVMQFNVIRAATINASSIGLALETISEDSISPFYDGGVSPCLLPAPPPCDEAGAGDKWENIPPNLQPTALQRQIVHHPWIDICPQPGLRDALLRRLGDLDEDEFCHHMFLQSGQSDDGGMIGMVVWGEAWDPTSYEISAAMVRKWPWLADECPDMIATTNYWRGRRREKPLKVLS</sequence>
<dbReference type="InterPro" id="IPR021833">
    <property type="entry name" value="DUF3425"/>
</dbReference>
<organism evidence="2 3">
    <name type="scientific">Trichoderma cornu-damae</name>
    <dbReference type="NCBI Taxonomy" id="654480"/>
    <lineage>
        <taxon>Eukaryota</taxon>
        <taxon>Fungi</taxon>
        <taxon>Dikarya</taxon>
        <taxon>Ascomycota</taxon>
        <taxon>Pezizomycotina</taxon>
        <taxon>Sordariomycetes</taxon>
        <taxon>Hypocreomycetidae</taxon>
        <taxon>Hypocreales</taxon>
        <taxon>Hypocreaceae</taxon>
        <taxon>Trichoderma</taxon>
    </lineage>
</organism>
<dbReference type="PANTHER" id="PTHR38116">
    <property type="entry name" value="CHROMOSOME 7, WHOLE GENOME SHOTGUN SEQUENCE"/>
    <property type="match status" value="1"/>
</dbReference>
<keyword evidence="3" id="KW-1185">Reference proteome</keyword>
<accession>A0A9P8U0C1</accession>
<dbReference type="CDD" id="cd14688">
    <property type="entry name" value="bZIP_YAP"/>
    <property type="match status" value="1"/>
</dbReference>
<dbReference type="Pfam" id="PF11905">
    <property type="entry name" value="DUF3425"/>
    <property type="match status" value="1"/>
</dbReference>
<dbReference type="Proteomes" id="UP000827724">
    <property type="component" value="Unassembled WGS sequence"/>
</dbReference>
<evidence type="ECO:0000313" key="3">
    <source>
        <dbReference type="Proteomes" id="UP000827724"/>
    </source>
</evidence>
<protein>
    <submittedName>
        <fullName evidence="2">Abhydrolase domain-containing</fullName>
    </submittedName>
</protein>
<evidence type="ECO:0000256" key="1">
    <source>
        <dbReference type="SAM" id="MobiDB-lite"/>
    </source>
</evidence>
<evidence type="ECO:0000313" key="2">
    <source>
        <dbReference type="EMBL" id="KAH6610897.1"/>
    </source>
</evidence>
<reference evidence="2" key="1">
    <citation type="submission" date="2021-08" db="EMBL/GenBank/DDBJ databases">
        <title>Chromosome-Level Trichoderma cornu-damae using Hi-C Data.</title>
        <authorList>
            <person name="Kim C.S."/>
        </authorList>
    </citation>
    <scope>NUCLEOTIDE SEQUENCE</scope>
    <source>
        <strain evidence="2">KA19-0412C</strain>
    </source>
</reference>
<dbReference type="PANTHER" id="PTHR38116:SF9">
    <property type="entry name" value="BZIP DOMAIN-CONTAINING PROTEIN"/>
    <property type="match status" value="1"/>
</dbReference>
<name>A0A9P8U0C1_9HYPO</name>
<dbReference type="AlphaFoldDB" id="A0A9P8U0C1"/>
<feature type="compositionally biased region" description="Polar residues" evidence="1">
    <location>
        <begin position="94"/>
        <end position="105"/>
    </location>
</feature>
<comment type="caution">
    <text evidence="2">The sequence shown here is derived from an EMBL/GenBank/DDBJ whole genome shotgun (WGS) entry which is preliminary data.</text>
</comment>
<dbReference type="OrthoDB" id="2245989at2759"/>
<gene>
    <name evidence="2" type="ORF">Trco_000917</name>
</gene>